<keyword evidence="3" id="KW-1185">Reference proteome</keyword>
<feature type="compositionally biased region" description="Polar residues" evidence="1">
    <location>
        <begin position="322"/>
        <end position="331"/>
    </location>
</feature>
<dbReference type="Proteomes" id="UP001172457">
    <property type="component" value="Chromosome 4"/>
</dbReference>
<feature type="compositionally biased region" description="Polar residues" evidence="1">
    <location>
        <begin position="376"/>
        <end position="393"/>
    </location>
</feature>
<dbReference type="InterPro" id="IPR032675">
    <property type="entry name" value="LRR_dom_sf"/>
</dbReference>
<dbReference type="Gene3D" id="3.80.10.10">
    <property type="entry name" value="Ribonuclease Inhibitor"/>
    <property type="match status" value="1"/>
</dbReference>
<evidence type="ECO:0000313" key="3">
    <source>
        <dbReference type="Proteomes" id="UP001172457"/>
    </source>
</evidence>
<feature type="region of interest" description="Disordered" evidence="1">
    <location>
        <begin position="1"/>
        <end position="46"/>
    </location>
</feature>
<comment type="caution">
    <text evidence="2">The sequence shown here is derived from an EMBL/GenBank/DDBJ whole genome shotgun (WGS) entry which is preliminary data.</text>
</comment>
<reference evidence="2" key="1">
    <citation type="submission" date="2023-03" db="EMBL/GenBank/DDBJ databases">
        <title>Chromosome-scale reference genome and RAD-based genetic map of yellow starthistle (Centaurea solstitialis) reveal putative structural variation and QTLs associated with invader traits.</title>
        <authorList>
            <person name="Reatini B."/>
            <person name="Cang F.A."/>
            <person name="Jiang Q."/>
            <person name="Mckibben M.T.W."/>
            <person name="Barker M.S."/>
            <person name="Rieseberg L.H."/>
            <person name="Dlugosch K.M."/>
        </authorList>
    </citation>
    <scope>NUCLEOTIDE SEQUENCE</scope>
    <source>
        <strain evidence="2">CAN-66</strain>
        <tissue evidence="2">Leaf</tissue>
    </source>
</reference>
<dbReference type="EMBL" id="JARYMX010000004">
    <property type="protein sequence ID" value="KAJ9551256.1"/>
    <property type="molecule type" value="Genomic_DNA"/>
</dbReference>
<organism evidence="2 3">
    <name type="scientific">Centaurea solstitialis</name>
    <name type="common">yellow star-thistle</name>
    <dbReference type="NCBI Taxonomy" id="347529"/>
    <lineage>
        <taxon>Eukaryota</taxon>
        <taxon>Viridiplantae</taxon>
        <taxon>Streptophyta</taxon>
        <taxon>Embryophyta</taxon>
        <taxon>Tracheophyta</taxon>
        <taxon>Spermatophyta</taxon>
        <taxon>Magnoliopsida</taxon>
        <taxon>eudicotyledons</taxon>
        <taxon>Gunneridae</taxon>
        <taxon>Pentapetalae</taxon>
        <taxon>asterids</taxon>
        <taxon>campanulids</taxon>
        <taxon>Asterales</taxon>
        <taxon>Asteraceae</taxon>
        <taxon>Carduoideae</taxon>
        <taxon>Cardueae</taxon>
        <taxon>Centaureinae</taxon>
        <taxon>Centaurea</taxon>
    </lineage>
</organism>
<feature type="compositionally biased region" description="Basic residues" evidence="1">
    <location>
        <begin position="10"/>
        <end position="38"/>
    </location>
</feature>
<sequence>MASKRQTSNRGKKKQTSNKVKVKRNSNKGKKTPNKGKKTQKEGEKTPLTSDNVIFKPCNYVALLDLGHYLKNEKLREKYCDLLLVANFLRKCPLNFALTYSPKMSKSLLGKFWASCKYDQTSKTIHASVLSKGDVSFTVDDLRRVLDLPTYSPYQNIVSEDDSSDAVKSIMGYVPDPKVKGHSALYRTYMGGGWHSLFSYLIHCLSSKTGGTDQAHAPVTQLAHTLIFQRKIDFAAYFFGEMVKKMGPFKSHSVPFVRFISMLIADKLGSLLPTDDAFYDLKVSKVGIVMLKKAKKPHERPLPTSMVSFATSPDLTWGELSLESTRASQPSKSKRRRCSRLPTLGSSSKKAKRAKNTSAANKAHQSKAVDIGPTEPMTSSTHLTTSSVPSQQDTDVHSESLHTVDVISESLHDVDVHSESLHTVDVHCQSLHAVDVHSESLHAVDVHSESLHAVDVHSESLHAVDVHSESLHAVDVHSESLHAVDVHSESLHAVDVHSESLHAVDVHSESLHAVDVHSDSLHTVDVHSDSLHTVDVHCESLHTVDVHSDSLHTVDVHSDFSPLRGLPPPPHTHGLLPEIENLPNIAGNYASFLDELCLDEDQPLAGVAHSDISPHANVDDIDIEPPVDTDVQPHADVGDISASDFQGTDGTESVVPPSQDRRTTLLPSFHIAAPSPPDIMYALPRELVDLFQDLSTQSRMLSRQQLTLQTTLSSKMDDLITVVADTQRHIRLLEARIDSLSATQVTGTSTTRTTILQDMATLHAESDYQNTVCKDIQQSLANMHTKDTHPEGKAPRTPNEILAEATATKVAKNQVAANNLVFKAPTSAGNSSSLLDISAQDATNSIALEKQFDEAKRFQCLVNQSEEAEAHIREVRIKWYNEKILRRYNQTKIASVQIKGPPISTNDPDQIVLIIGRVDNTVRTEKLLSMKDYGFSEWTTIRDFIAESQSMYRHFVLDHLDHLVGKLAMIRKIYKLSTPIDIAVATAGRPVDL</sequence>
<proteinExistence type="predicted"/>
<dbReference type="AlphaFoldDB" id="A0AA38WK05"/>
<accession>A0AA38WK05</accession>
<protein>
    <submittedName>
        <fullName evidence="2">Uncharacterized protein</fullName>
    </submittedName>
</protein>
<feature type="region of interest" description="Disordered" evidence="1">
    <location>
        <begin position="322"/>
        <end position="399"/>
    </location>
</feature>
<gene>
    <name evidence="2" type="ORF">OSB04_015301</name>
</gene>
<name>A0AA38WK05_9ASTR</name>
<evidence type="ECO:0000256" key="1">
    <source>
        <dbReference type="SAM" id="MobiDB-lite"/>
    </source>
</evidence>
<evidence type="ECO:0000313" key="2">
    <source>
        <dbReference type="EMBL" id="KAJ9551256.1"/>
    </source>
</evidence>
<feature type="region of interest" description="Disordered" evidence="1">
    <location>
        <begin position="641"/>
        <end position="660"/>
    </location>
</feature>